<dbReference type="EMBL" id="CAXHTA020000010">
    <property type="protein sequence ID" value="CAL5224215.1"/>
    <property type="molecule type" value="Genomic_DNA"/>
</dbReference>
<feature type="compositionally biased region" description="Basic and acidic residues" evidence="1">
    <location>
        <begin position="201"/>
        <end position="219"/>
    </location>
</feature>
<sequence length="236" mass="25285">MASQQQQSSAHKESGCRRTVGAAPDEAQQNNGSRPSEIDSREEESFQQTRGGAGEAHVWPSMSVGGQQSSLISYGTAWHLSAAPCSSEATVDISPQYGEQEPPGGRKRPFPGACPADRADQVHAAKSEEQTFHVPHGSSGEAGRQEEEEYESALLVVPEATPAASAPAVGASGIITNSSAMPAARTCYTLLHSQSTYGAEEVPRSHEKETTDDHGRYWDDYDPPQHLPPEDLDNEE</sequence>
<keyword evidence="3" id="KW-1185">Reference proteome</keyword>
<reference evidence="2 3" key="1">
    <citation type="submission" date="2024-06" db="EMBL/GenBank/DDBJ databases">
        <authorList>
            <person name="Kraege A."/>
            <person name="Thomma B."/>
        </authorList>
    </citation>
    <scope>NUCLEOTIDE SEQUENCE [LARGE SCALE GENOMIC DNA]</scope>
</reference>
<feature type="compositionally biased region" description="Basic and acidic residues" evidence="1">
    <location>
        <begin position="117"/>
        <end position="131"/>
    </location>
</feature>
<feature type="region of interest" description="Disordered" evidence="1">
    <location>
        <begin position="196"/>
        <end position="236"/>
    </location>
</feature>
<feature type="region of interest" description="Disordered" evidence="1">
    <location>
        <begin position="84"/>
        <end position="156"/>
    </location>
</feature>
<gene>
    <name evidence="2" type="primary">g6861</name>
    <name evidence="2" type="ORF">VP750_LOCUS5874</name>
</gene>
<dbReference type="Proteomes" id="UP001497392">
    <property type="component" value="Unassembled WGS sequence"/>
</dbReference>
<comment type="caution">
    <text evidence="2">The sequence shown here is derived from an EMBL/GenBank/DDBJ whole genome shotgun (WGS) entry which is preliminary data.</text>
</comment>
<feature type="region of interest" description="Disordered" evidence="1">
    <location>
        <begin position="1"/>
        <end position="68"/>
    </location>
</feature>
<name>A0ABP1FWE0_9CHLO</name>
<evidence type="ECO:0000313" key="2">
    <source>
        <dbReference type="EMBL" id="CAL5224215.1"/>
    </source>
</evidence>
<protein>
    <submittedName>
        <fullName evidence="2">G6861 protein</fullName>
    </submittedName>
</protein>
<organism evidence="2 3">
    <name type="scientific">Coccomyxa viridis</name>
    <dbReference type="NCBI Taxonomy" id="1274662"/>
    <lineage>
        <taxon>Eukaryota</taxon>
        <taxon>Viridiplantae</taxon>
        <taxon>Chlorophyta</taxon>
        <taxon>core chlorophytes</taxon>
        <taxon>Trebouxiophyceae</taxon>
        <taxon>Trebouxiophyceae incertae sedis</taxon>
        <taxon>Coccomyxaceae</taxon>
        <taxon>Coccomyxa</taxon>
    </lineage>
</organism>
<proteinExistence type="predicted"/>
<evidence type="ECO:0000313" key="3">
    <source>
        <dbReference type="Proteomes" id="UP001497392"/>
    </source>
</evidence>
<evidence type="ECO:0000256" key="1">
    <source>
        <dbReference type="SAM" id="MobiDB-lite"/>
    </source>
</evidence>
<accession>A0ABP1FWE0</accession>